<reference evidence="3" key="1">
    <citation type="submission" date="2016-10" db="EMBL/GenBank/DDBJ databases">
        <authorList>
            <person name="Varghese N."/>
            <person name="Submissions S."/>
        </authorList>
    </citation>
    <scope>NUCLEOTIDE SEQUENCE [LARGE SCALE GENOMIC DNA]</scope>
    <source>
        <strain evidence="3">DSM 44993</strain>
    </source>
</reference>
<dbReference type="EMBL" id="FOEF01000019">
    <property type="protein sequence ID" value="SEP52132.1"/>
    <property type="molecule type" value="Genomic_DNA"/>
</dbReference>
<feature type="transmembrane region" description="Helical" evidence="1">
    <location>
        <begin position="38"/>
        <end position="56"/>
    </location>
</feature>
<dbReference type="RefSeq" id="WP_091624936.1">
    <property type="nucleotide sequence ID" value="NZ_FOEF01000019.1"/>
</dbReference>
<keyword evidence="1" id="KW-1133">Transmembrane helix</keyword>
<dbReference type="STRING" id="394193.SAMN04489732_11914"/>
<sequence length="312" mass="32350">MPKRKTALATLALLAPFIAEFLLGDQYLAGPPEIGKQLGMYSMYVALYGSGALLIREAARRRGLGWPTILVLALAFGVAEEGLLTETLFNPHYLGLDLLSPGHIPVLGLGAPWTVYVLTLHVVWSIATPIAIAEAFFGRSPWLRTPGTWSWSVLLAVGAVGTFAVSLGLDAAHFLAAPGQLAGALVVVVALILVALRLRAPAQAPSGNAWLGFAVALGLSSAFQVMKTGLGISPWLQTGVLLALEAVAVGYVLKARPPAVSLAAGAAVTYCWLGLSTAADAGFAALVEQGVLVAGTLVLLGSATRRNILLTV</sequence>
<feature type="transmembrane region" description="Helical" evidence="1">
    <location>
        <begin position="149"/>
        <end position="169"/>
    </location>
</feature>
<keyword evidence="1" id="KW-0812">Transmembrane</keyword>
<organism evidence="2 3">
    <name type="scientific">Amycolatopsis saalfeldensis</name>
    <dbReference type="NCBI Taxonomy" id="394193"/>
    <lineage>
        <taxon>Bacteria</taxon>
        <taxon>Bacillati</taxon>
        <taxon>Actinomycetota</taxon>
        <taxon>Actinomycetes</taxon>
        <taxon>Pseudonocardiales</taxon>
        <taxon>Pseudonocardiaceae</taxon>
        <taxon>Amycolatopsis</taxon>
    </lineage>
</organism>
<proteinExistence type="predicted"/>
<feature type="transmembrane region" description="Helical" evidence="1">
    <location>
        <begin position="63"/>
        <end position="79"/>
    </location>
</feature>
<feature type="transmembrane region" description="Helical" evidence="1">
    <location>
        <begin position="281"/>
        <end position="300"/>
    </location>
</feature>
<feature type="transmembrane region" description="Helical" evidence="1">
    <location>
        <begin position="232"/>
        <end position="252"/>
    </location>
</feature>
<feature type="transmembrane region" description="Helical" evidence="1">
    <location>
        <begin position="259"/>
        <end position="275"/>
    </location>
</feature>
<dbReference type="AlphaFoldDB" id="A0A1H8YJ99"/>
<keyword evidence="1" id="KW-0472">Membrane</keyword>
<evidence type="ECO:0000256" key="1">
    <source>
        <dbReference type="SAM" id="Phobius"/>
    </source>
</evidence>
<gene>
    <name evidence="2" type="ORF">SAMN04489732_11914</name>
</gene>
<accession>A0A1H8YJ99</accession>
<keyword evidence="3" id="KW-1185">Reference proteome</keyword>
<evidence type="ECO:0000313" key="2">
    <source>
        <dbReference type="EMBL" id="SEP52132.1"/>
    </source>
</evidence>
<protein>
    <recommendedName>
        <fullName evidence="4">DUF998 domain-containing protein</fullName>
    </recommendedName>
</protein>
<feature type="transmembrane region" description="Helical" evidence="1">
    <location>
        <begin position="208"/>
        <end position="226"/>
    </location>
</feature>
<name>A0A1H8YJ99_9PSEU</name>
<evidence type="ECO:0000313" key="3">
    <source>
        <dbReference type="Proteomes" id="UP000198582"/>
    </source>
</evidence>
<dbReference type="OrthoDB" id="8478704at2"/>
<dbReference type="Proteomes" id="UP000198582">
    <property type="component" value="Unassembled WGS sequence"/>
</dbReference>
<evidence type="ECO:0008006" key="4">
    <source>
        <dbReference type="Google" id="ProtNLM"/>
    </source>
</evidence>
<feature type="transmembrane region" description="Helical" evidence="1">
    <location>
        <begin position="175"/>
        <end position="196"/>
    </location>
</feature>
<feature type="transmembrane region" description="Helical" evidence="1">
    <location>
        <begin position="113"/>
        <end position="137"/>
    </location>
</feature>